<dbReference type="InterPro" id="IPR000209">
    <property type="entry name" value="Peptidase_S8/S53_dom"/>
</dbReference>
<protein>
    <submittedName>
        <fullName evidence="7">Subtilase family protein</fullName>
    </submittedName>
</protein>
<accession>T4VI61</accession>
<dbReference type="PANTHER" id="PTHR43806:SF11">
    <property type="entry name" value="CEREVISIN-RELATED"/>
    <property type="match status" value="1"/>
</dbReference>
<dbReference type="PANTHER" id="PTHR43806">
    <property type="entry name" value="PEPTIDASE S8"/>
    <property type="match status" value="1"/>
</dbReference>
<evidence type="ECO:0000313" key="7">
    <source>
        <dbReference type="EMBL" id="EQK43409.1"/>
    </source>
</evidence>
<dbReference type="InterPro" id="IPR023827">
    <property type="entry name" value="Peptidase_S8_Asp-AS"/>
</dbReference>
<evidence type="ECO:0000313" key="8">
    <source>
        <dbReference type="Proteomes" id="UP000015688"/>
    </source>
</evidence>
<comment type="similarity">
    <text evidence="1 5">Belongs to the peptidase S8 family.</text>
</comment>
<dbReference type="Gene3D" id="3.40.50.200">
    <property type="entry name" value="Peptidase S8/S53 domain"/>
    <property type="match status" value="1"/>
</dbReference>
<evidence type="ECO:0000256" key="3">
    <source>
        <dbReference type="ARBA" id="ARBA00022801"/>
    </source>
</evidence>
<dbReference type="InterPro" id="IPR034045">
    <property type="entry name" value="Pep_S8_CspA-like"/>
</dbReference>
<dbReference type="CDD" id="cd07478">
    <property type="entry name" value="Peptidases_S8_CspA-like"/>
    <property type="match status" value="1"/>
</dbReference>
<proteinExistence type="inferred from homology"/>
<dbReference type="InterPro" id="IPR015500">
    <property type="entry name" value="Peptidase_S8_subtilisin-rel"/>
</dbReference>
<dbReference type="SUPFAM" id="SSF52743">
    <property type="entry name" value="Subtilisin-like"/>
    <property type="match status" value="1"/>
</dbReference>
<feature type="domain" description="Peptidase S8/S53" evidence="6">
    <location>
        <begin position="99"/>
        <end position="504"/>
    </location>
</feature>
<dbReference type="GO" id="GO:0006508">
    <property type="term" value="P:proteolysis"/>
    <property type="evidence" value="ECO:0007669"/>
    <property type="project" value="UniProtKB-KW"/>
</dbReference>
<reference evidence="7 8" key="1">
    <citation type="submission" date="2013-06" db="EMBL/GenBank/DDBJ databases">
        <authorList>
            <person name="Walk S."/>
            <person name="Aronoff D."/>
            <person name="Young V.Y."/>
            <person name="Marsh J."/>
            <person name="Harrison L."/>
            <person name="Daugherty S.C."/>
            <person name="Shefchek K.A."/>
            <person name="Hine E.E."/>
            <person name="Tallon L.J."/>
            <person name="Sadzewicz L.K."/>
            <person name="Rasko D.A."/>
        </authorList>
    </citation>
    <scope>NUCLEOTIDE SEQUENCE [LARGE SCALE GENOMIC DNA]</scope>
    <source>
        <strain evidence="7 8">ATCC 638</strain>
    </source>
</reference>
<evidence type="ECO:0000256" key="5">
    <source>
        <dbReference type="PROSITE-ProRule" id="PRU01240"/>
    </source>
</evidence>
<name>T4VI61_PARBF</name>
<gene>
    <name evidence="7" type="ORF">C672_2353</name>
</gene>
<dbReference type="RefSeq" id="WP_021433483.1">
    <property type="nucleotide sequence ID" value="NZ_AVNC01000015.1"/>
</dbReference>
<dbReference type="PROSITE" id="PS00136">
    <property type="entry name" value="SUBTILASE_ASP"/>
    <property type="match status" value="1"/>
</dbReference>
<organism evidence="7 8">
    <name type="scientific">Paraclostridium bifermentans ATCC 638 = DSM 14991</name>
    <dbReference type="NCBI Taxonomy" id="1233171"/>
    <lineage>
        <taxon>Bacteria</taxon>
        <taxon>Bacillati</taxon>
        <taxon>Bacillota</taxon>
        <taxon>Clostridia</taxon>
        <taxon>Peptostreptococcales</taxon>
        <taxon>Peptostreptococcaceae</taxon>
        <taxon>Paraclostridium</taxon>
    </lineage>
</organism>
<dbReference type="GO" id="GO:0004252">
    <property type="term" value="F:serine-type endopeptidase activity"/>
    <property type="evidence" value="ECO:0007669"/>
    <property type="project" value="InterPro"/>
</dbReference>
<dbReference type="PROSITE" id="PS51892">
    <property type="entry name" value="SUBTILASE"/>
    <property type="match status" value="1"/>
</dbReference>
<dbReference type="GeneID" id="67473192"/>
<dbReference type="Proteomes" id="UP000015688">
    <property type="component" value="Unassembled WGS sequence"/>
</dbReference>
<keyword evidence="2" id="KW-0645">Protease</keyword>
<dbReference type="Pfam" id="PF00082">
    <property type="entry name" value="Peptidase_S8"/>
    <property type="match status" value="1"/>
</dbReference>
<evidence type="ECO:0000259" key="6">
    <source>
        <dbReference type="Pfam" id="PF00082"/>
    </source>
</evidence>
<dbReference type="AlphaFoldDB" id="T4VI61"/>
<dbReference type="EMBL" id="AVNC01000015">
    <property type="protein sequence ID" value="EQK43409.1"/>
    <property type="molecule type" value="Genomic_DNA"/>
</dbReference>
<keyword evidence="4" id="KW-0720">Serine protease</keyword>
<dbReference type="InterPro" id="IPR036852">
    <property type="entry name" value="Peptidase_S8/S53_dom_sf"/>
</dbReference>
<evidence type="ECO:0000256" key="4">
    <source>
        <dbReference type="ARBA" id="ARBA00022825"/>
    </source>
</evidence>
<comment type="caution">
    <text evidence="5">Lacks conserved residue(s) required for the propagation of feature annotation.</text>
</comment>
<dbReference type="PATRIC" id="fig|1233171.3.peg.2242"/>
<dbReference type="NCBIfam" id="NF040808">
    <property type="entry name" value="CspC_non_triad"/>
    <property type="match status" value="1"/>
</dbReference>
<dbReference type="PRINTS" id="PR00723">
    <property type="entry name" value="SUBTILISIN"/>
</dbReference>
<comment type="caution">
    <text evidence="7">The sequence shown here is derived from an EMBL/GenBank/DDBJ whole genome shotgun (WGS) entry which is preliminary data.</text>
</comment>
<evidence type="ECO:0000256" key="2">
    <source>
        <dbReference type="ARBA" id="ARBA00022670"/>
    </source>
</evidence>
<dbReference type="InterPro" id="IPR050131">
    <property type="entry name" value="Peptidase_S8_subtilisin-like"/>
</dbReference>
<dbReference type="Gene3D" id="2.60.120.1290">
    <property type="match status" value="1"/>
</dbReference>
<keyword evidence="3" id="KW-0378">Hydrolase</keyword>
<evidence type="ECO:0000256" key="1">
    <source>
        <dbReference type="ARBA" id="ARBA00011073"/>
    </source>
</evidence>
<sequence>MLKSYIVTYNGEKLKLEEELKSNNINEYNILNEKIAIIYIDEKFLDSNLYKFEAIYDWTVSRPVSSLIEMSELTDNGESPREVSGANYIDQNPYITAYGKDTVIAIIDSGINYLHPDFINNDGSSKIISIWDQGSKIGKPPDNINLGSEFKRDLINEYIKLKDDSLTKDFIGTGTIAAGICAGNGNENKLYKGISPKSELVIVKLREYEDIYKEGIKSYELSDFLLAVKYIVEVSKNYKKTFIINLTVAERSKSVIVTNFLDTFKELKKGGNILISGLGNEGNTDIHYSGKFESIDESEDILIQVGEQKNLDITISCVGPDKISATLISPSGELSYPIQYAPDEKVYKGTFNVEGTSYSSKYIYPWIKSGTEEIIISLNNVKQGIWTLRLMPEFILIGEYNIYLPNKNLIDKDTRFINSNYFSSTTIFATTENVIAVGGFNNKTDSMWIESSVGTLNQTPIRPDIVAPSVDIMGCYKNNSYIKASGTGIASSITSGITALIVDFLISQSDLNKSLIFTDVIKTYLMVGADRLDIYKYPNVRMGYGVLNFKNTIQQIAKNIR</sequence>